<dbReference type="Proteomes" id="UP000823775">
    <property type="component" value="Unassembled WGS sequence"/>
</dbReference>
<gene>
    <name evidence="2" type="ORF">HAX54_040740</name>
</gene>
<accession>A0ABS8VRQ4</accession>
<feature type="region of interest" description="Disordered" evidence="1">
    <location>
        <begin position="23"/>
        <end position="47"/>
    </location>
</feature>
<keyword evidence="3" id="KW-1185">Reference proteome</keyword>
<protein>
    <submittedName>
        <fullName evidence="2">Uncharacterized protein</fullName>
    </submittedName>
</protein>
<organism evidence="2 3">
    <name type="scientific">Datura stramonium</name>
    <name type="common">Jimsonweed</name>
    <name type="synonym">Common thornapple</name>
    <dbReference type="NCBI Taxonomy" id="4076"/>
    <lineage>
        <taxon>Eukaryota</taxon>
        <taxon>Viridiplantae</taxon>
        <taxon>Streptophyta</taxon>
        <taxon>Embryophyta</taxon>
        <taxon>Tracheophyta</taxon>
        <taxon>Spermatophyta</taxon>
        <taxon>Magnoliopsida</taxon>
        <taxon>eudicotyledons</taxon>
        <taxon>Gunneridae</taxon>
        <taxon>Pentapetalae</taxon>
        <taxon>asterids</taxon>
        <taxon>lamiids</taxon>
        <taxon>Solanales</taxon>
        <taxon>Solanaceae</taxon>
        <taxon>Solanoideae</taxon>
        <taxon>Datureae</taxon>
        <taxon>Datura</taxon>
    </lineage>
</organism>
<name>A0ABS8VRQ4_DATST</name>
<comment type="caution">
    <text evidence="2">The sequence shown here is derived from an EMBL/GenBank/DDBJ whole genome shotgun (WGS) entry which is preliminary data.</text>
</comment>
<proteinExistence type="predicted"/>
<dbReference type="EMBL" id="JACEIK010005794">
    <property type="protein sequence ID" value="MCE0482225.1"/>
    <property type="molecule type" value="Genomic_DNA"/>
</dbReference>
<reference evidence="2 3" key="1">
    <citation type="journal article" date="2021" name="BMC Genomics">
        <title>Datura genome reveals duplications of psychoactive alkaloid biosynthetic genes and high mutation rate following tissue culture.</title>
        <authorList>
            <person name="Rajewski A."/>
            <person name="Carter-House D."/>
            <person name="Stajich J."/>
            <person name="Litt A."/>
        </authorList>
    </citation>
    <scope>NUCLEOTIDE SEQUENCE [LARGE SCALE GENOMIC DNA]</scope>
    <source>
        <strain evidence="2">AR-01</strain>
    </source>
</reference>
<sequence length="130" mass="13841">MPQGTPIETDPFEALDEAVTPSLELVSPSRDVPRAEQDPKVAAPPPVVTNQEMRAAIQLLARYLARYAPSFVSTMRARIIGSSAQAGPAEPGIQLGRAYGRFFALGSQQVIEPPAGGMSGADPQFYQLMG</sequence>
<evidence type="ECO:0000313" key="3">
    <source>
        <dbReference type="Proteomes" id="UP000823775"/>
    </source>
</evidence>
<evidence type="ECO:0000256" key="1">
    <source>
        <dbReference type="SAM" id="MobiDB-lite"/>
    </source>
</evidence>
<evidence type="ECO:0000313" key="2">
    <source>
        <dbReference type="EMBL" id="MCE0482225.1"/>
    </source>
</evidence>